<dbReference type="Pfam" id="PF24546">
    <property type="entry name" value="Ig_TPPC8_3rd"/>
    <property type="match status" value="1"/>
</dbReference>
<dbReference type="PANTHER" id="PTHR12975:SF6">
    <property type="entry name" value="TRAFFICKING PROTEIN PARTICLE COMPLEX SUBUNIT 8"/>
    <property type="match status" value="1"/>
</dbReference>
<sequence length="1432" mass="159710">MAQCKQSAQEFIRDAFSPMVAGMCSHDAEQVCKKNNLTFVELIQPFCRLGTEAHVRDPGNISHTLQNFRVVVRDMSQLPPQPTLSKKILNDAVASAYIATDSSSSNCLSIGKYDLQLSASTPWFEAYRECFLQMAYPSEHEFTKHYLGCMFVVSSGNTDPMAQFHQMTQEQHQQQHLSPNKLPKWFCPNVLHYYVLIHDVTEAEQAKAEAIYQSMKSTYGLNNCHLLQINSCTPQSTQNSTPGSTPGSNSDTGAALPDPWAQFIQKKPNDFRDSDYDLANHVSDLTRLPDGFSSGDPLNKIIPTDPLVKSVEDAAEAFEEESVSHPLSVGTDNPLQSSTEQSYTDPHLPESSSTGQHGACLTVSDHDRLRIFVHEFIIRGLVPWAERTMRNLNDQISSRKGIHKSFLGATRRWFSGNKPQGQTTSTEKATVVYTPEAPEMQLRRLGDLAFMFQQYELAYQTYHTAKKDFNNDHAWLHFSGSLEMAALSVFLQGPTSQRSFPQHYLDSAISTYLTTCKSPLFATRATLLCTEACKSKGLYNETAMQYIKLTSEDSDLRSALLLEQAAHCYINSKQPMVRKYAFHMILAGHRFSKAAQRRHALRAYDQALQVYREREWTLAEDHINFTIGRQSFNIKQLDAATEALRNLVVRESKQSLPQQHSFLREYIFVYKQHLNESGESNKLPVLPLPHIKSNDIKVIVTGSKTHKDGSPIESSEKQWIQLEKLLVNKSIPNEAFKTTPQCFSRRSNNSSSPIAIQGEPVTLEIPLYNPLKVPLLLSDVTLLWKLLPIDYTREGENQEKLPEVVTNEVVSRGKSNVADQLVHTEVLNDITIPGNTTTQVTLCLEPQQTGELTITGLVYSLGSGQNSDKTGHQNNICVRGKQVLETQGPRLNATKLEKTTCMYGPDKRLDLIVAPPMPQLKVEFTEMPTTLLCGEVRHIPVTFTNCGAVDLHNLTVGAAQPKLVTFGAPSRDPENGTYKVTSKDFGTEFLHNGDAASYVMDIPIEGDVLKTGESVQVSMWLQGTKTSGVQDIDLLFFYQPTQQVPKLNYRLLRQRISVYTVGSLNLKCSALRSCSVTPGTRDLSSAIIALEVENANQIHDSTIAEFSILQVSCASQKWTLRHLSTQSNTDMKVCSHEKLHMLLKACQAKQKCDKEQLVFTNVTFDQHQIDSVASPCADFYLRSKAIKSLEEYMDEEPEQYSKEGSQIVDQGQKWDGLECTTQIGLSLIILWKAFLVDDMGKSRSVCGQHHLAVDTIGEEVLDTLQAKPAVFQKAVQFSKSIEQVVEAQPESNLLAEMLHCSATTPHSLVQHDFKKQRLCSVPVALTLQNCSACPLSVNVNTTASTRDEDKSTFPDQRLGAFTWVRQHSLTLKLSPNSSVTLPLAAGVGQPGVYNLAHIGVTARLDLECYHGDNIKQNVSMPTLLTVVQSKDG</sequence>
<dbReference type="Proteomes" id="UP000749559">
    <property type="component" value="Unassembled WGS sequence"/>
</dbReference>
<feature type="compositionally biased region" description="Polar residues" evidence="1">
    <location>
        <begin position="234"/>
        <end position="252"/>
    </location>
</feature>
<feature type="domain" description="TPPC8 C-terminal Ig-like" evidence="2">
    <location>
        <begin position="1298"/>
        <end position="1403"/>
    </location>
</feature>
<evidence type="ECO:0000259" key="3">
    <source>
        <dbReference type="Pfam" id="PF24544"/>
    </source>
</evidence>
<dbReference type="Pfam" id="PF24544">
    <property type="entry name" value="Ig_TPPC8_2nd"/>
    <property type="match status" value="1"/>
</dbReference>
<evidence type="ECO:0000256" key="1">
    <source>
        <dbReference type="SAM" id="MobiDB-lite"/>
    </source>
</evidence>
<dbReference type="InterPro" id="IPR057651">
    <property type="entry name" value="Ig_TPPC8_C"/>
</dbReference>
<dbReference type="Pfam" id="PF24545">
    <property type="entry name" value="Ig_TPPC8_1st"/>
    <property type="match status" value="1"/>
</dbReference>
<reference evidence="6" key="1">
    <citation type="submission" date="2022-03" db="EMBL/GenBank/DDBJ databases">
        <authorList>
            <person name="Martin C."/>
        </authorList>
    </citation>
    <scope>NUCLEOTIDE SEQUENCE</scope>
</reference>
<feature type="domain" description="TPPC8 second Ig-like" evidence="3">
    <location>
        <begin position="933"/>
        <end position="1052"/>
    </location>
</feature>
<dbReference type="OrthoDB" id="203724at2759"/>
<name>A0A8J1USL7_OWEFU</name>
<dbReference type="InterPro" id="IPR058541">
    <property type="entry name" value="Ig_TPPC8_1st"/>
</dbReference>
<dbReference type="InterPro" id="IPR058540">
    <property type="entry name" value="Ig_TPPC8_3rd"/>
</dbReference>
<protein>
    <submittedName>
        <fullName evidence="6">Uncharacterized protein</fullName>
    </submittedName>
</protein>
<dbReference type="Pfam" id="PF24542">
    <property type="entry name" value="Ig_TPPC8_C"/>
    <property type="match status" value="1"/>
</dbReference>
<evidence type="ECO:0000259" key="4">
    <source>
        <dbReference type="Pfam" id="PF24545"/>
    </source>
</evidence>
<dbReference type="InterPro" id="IPR058538">
    <property type="entry name" value="Ig_TPPC8_2nd"/>
</dbReference>
<evidence type="ECO:0000313" key="7">
    <source>
        <dbReference type="Proteomes" id="UP000749559"/>
    </source>
</evidence>
<accession>A0A8J1USL7</accession>
<feature type="compositionally biased region" description="Polar residues" evidence="1">
    <location>
        <begin position="330"/>
        <end position="356"/>
    </location>
</feature>
<gene>
    <name evidence="6" type="ORF">OFUS_LOCUS6906</name>
</gene>
<dbReference type="PANTHER" id="PTHR12975">
    <property type="entry name" value="TRANSPORT PROTEIN TRAPP"/>
    <property type="match status" value="1"/>
</dbReference>
<feature type="domain" description="TPPC8 third Ig-like" evidence="5">
    <location>
        <begin position="1060"/>
        <end position="1251"/>
    </location>
</feature>
<dbReference type="GO" id="GO:1990072">
    <property type="term" value="C:TRAPPIII protein complex"/>
    <property type="evidence" value="ECO:0007669"/>
    <property type="project" value="TreeGrafter"/>
</dbReference>
<feature type="domain" description="TPPC8 first Ig-like" evidence="4">
    <location>
        <begin position="714"/>
        <end position="932"/>
    </location>
</feature>
<evidence type="ECO:0000259" key="5">
    <source>
        <dbReference type="Pfam" id="PF24546"/>
    </source>
</evidence>
<dbReference type="EMBL" id="CAIIXF020000003">
    <property type="protein sequence ID" value="CAH1780178.1"/>
    <property type="molecule type" value="Genomic_DNA"/>
</dbReference>
<evidence type="ECO:0000313" key="6">
    <source>
        <dbReference type="EMBL" id="CAH1780178.1"/>
    </source>
</evidence>
<proteinExistence type="predicted"/>
<dbReference type="InterPro" id="IPR024420">
    <property type="entry name" value="TRAPP_III_complex_Trs85"/>
</dbReference>
<dbReference type="Pfam" id="PF12739">
    <property type="entry name" value="TRAPPC-Trs85"/>
    <property type="match status" value="1"/>
</dbReference>
<comment type="caution">
    <text evidence="6">The sequence shown here is derived from an EMBL/GenBank/DDBJ whole genome shotgun (WGS) entry which is preliminary data.</text>
</comment>
<feature type="region of interest" description="Disordered" evidence="1">
    <location>
        <begin position="315"/>
        <end position="359"/>
    </location>
</feature>
<feature type="region of interest" description="Disordered" evidence="1">
    <location>
        <begin position="234"/>
        <end position="257"/>
    </location>
</feature>
<organism evidence="6 7">
    <name type="scientific">Owenia fusiformis</name>
    <name type="common">Polychaete worm</name>
    <dbReference type="NCBI Taxonomy" id="6347"/>
    <lineage>
        <taxon>Eukaryota</taxon>
        <taxon>Metazoa</taxon>
        <taxon>Spiralia</taxon>
        <taxon>Lophotrochozoa</taxon>
        <taxon>Annelida</taxon>
        <taxon>Polychaeta</taxon>
        <taxon>Sedentaria</taxon>
        <taxon>Canalipalpata</taxon>
        <taxon>Sabellida</taxon>
        <taxon>Oweniida</taxon>
        <taxon>Oweniidae</taxon>
        <taxon>Owenia</taxon>
    </lineage>
</organism>
<keyword evidence="7" id="KW-1185">Reference proteome</keyword>
<evidence type="ECO:0000259" key="2">
    <source>
        <dbReference type="Pfam" id="PF24542"/>
    </source>
</evidence>